<keyword evidence="5" id="KW-0520">NAD</keyword>
<keyword evidence="4 10" id="KW-0560">Oxidoreductase</keyword>
<evidence type="ECO:0000259" key="9">
    <source>
        <dbReference type="Pfam" id="PF08125"/>
    </source>
</evidence>
<dbReference type="Gene3D" id="1.10.1040.10">
    <property type="entry name" value="N-(1-d-carboxylethyl)-l-norvaline Dehydrogenase, domain 2"/>
    <property type="match status" value="1"/>
</dbReference>
<dbReference type="RefSeq" id="WP_322411229.1">
    <property type="nucleotide sequence ID" value="NZ_CP139779.1"/>
</dbReference>
<gene>
    <name evidence="10" type="ORF">T9R20_03860</name>
</gene>
<dbReference type="GO" id="GO:0016491">
    <property type="term" value="F:oxidoreductase activity"/>
    <property type="evidence" value="ECO:0007669"/>
    <property type="project" value="UniProtKB-KW"/>
</dbReference>
<feature type="domain" description="Mannitol dehydrogenase N-terminal" evidence="8">
    <location>
        <begin position="33"/>
        <end position="284"/>
    </location>
</feature>
<dbReference type="PANTHER" id="PTHR43362">
    <property type="entry name" value="MANNITOL DEHYDROGENASE DSF1-RELATED"/>
    <property type="match status" value="1"/>
</dbReference>
<dbReference type="PANTHER" id="PTHR43362:SF1">
    <property type="entry name" value="MANNITOL DEHYDROGENASE 2-RELATED"/>
    <property type="match status" value="1"/>
</dbReference>
<dbReference type="PRINTS" id="PR00084">
    <property type="entry name" value="MTLDHDRGNASE"/>
</dbReference>
<dbReference type="InterPro" id="IPR013118">
    <property type="entry name" value="Mannitol_DH_C"/>
</dbReference>
<reference evidence="10 11" key="1">
    <citation type="submission" date="2023-06" db="EMBL/GenBank/DDBJ databases">
        <title>Rock-solubilizing bacteria, Microbacterium invictum, promotes re-establishment of vegetation in rocky wasteland by accelerating rock bio-weathering and reshaping soil bacterial community.</title>
        <authorList>
            <person name="Liu C."/>
        </authorList>
    </citation>
    <scope>NUCLEOTIDE SEQUENCE [LARGE SCALE GENOMIC DNA]</scope>
    <source>
        <strain evidence="10 11">X-18</strain>
    </source>
</reference>
<feature type="domain" description="Mannitol dehydrogenase C-terminal" evidence="9">
    <location>
        <begin position="293"/>
        <end position="416"/>
    </location>
</feature>
<dbReference type="PROSITE" id="PS00974">
    <property type="entry name" value="MANNITOL_DHGENASE"/>
    <property type="match status" value="1"/>
</dbReference>
<dbReference type="Gene3D" id="3.40.50.720">
    <property type="entry name" value="NAD(P)-binding Rossmann-like Domain"/>
    <property type="match status" value="1"/>
</dbReference>
<dbReference type="InterPro" id="IPR000669">
    <property type="entry name" value="Mannitol_DH"/>
</dbReference>
<dbReference type="SUPFAM" id="SSF51735">
    <property type="entry name" value="NAD(P)-binding Rossmann-fold domains"/>
    <property type="match status" value="1"/>
</dbReference>
<name>A0ABZ0VBU2_9MICO</name>
<proteinExistence type="inferred from homology"/>
<comment type="similarity">
    <text evidence="1">Belongs to the mannitol dehydrogenase family.</text>
</comment>
<comment type="catalytic activity">
    <reaction evidence="6">
        <text>D-mannitol 1-phosphate + NAD(+) = beta-D-fructose 6-phosphate + NADH + H(+)</text>
        <dbReference type="Rhea" id="RHEA:19661"/>
        <dbReference type="ChEBI" id="CHEBI:15378"/>
        <dbReference type="ChEBI" id="CHEBI:57540"/>
        <dbReference type="ChEBI" id="CHEBI:57634"/>
        <dbReference type="ChEBI" id="CHEBI:57945"/>
        <dbReference type="ChEBI" id="CHEBI:61381"/>
        <dbReference type="EC" id="1.1.1.17"/>
    </reaction>
</comment>
<evidence type="ECO:0000256" key="1">
    <source>
        <dbReference type="ARBA" id="ARBA00006541"/>
    </source>
</evidence>
<evidence type="ECO:0000256" key="3">
    <source>
        <dbReference type="ARBA" id="ARBA00016219"/>
    </source>
</evidence>
<dbReference type="EC" id="1.1.1.17" evidence="2"/>
<organism evidence="10 11">
    <name type="scientific">Microbacterium invictum</name>
    <dbReference type="NCBI Taxonomy" id="515415"/>
    <lineage>
        <taxon>Bacteria</taxon>
        <taxon>Bacillati</taxon>
        <taxon>Actinomycetota</taxon>
        <taxon>Actinomycetes</taxon>
        <taxon>Micrococcales</taxon>
        <taxon>Microbacteriaceae</taxon>
        <taxon>Microbacterium</taxon>
    </lineage>
</organism>
<protein>
    <recommendedName>
        <fullName evidence="3">Mannitol-1-phosphate 5-dehydrogenase</fullName>
        <ecNumber evidence="2">1.1.1.17</ecNumber>
    </recommendedName>
</protein>
<dbReference type="Proteomes" id="UP001324533">
    <property type="component" value="Chromosome"/>
</dbReference>
<dbReference type="InterPro" id="IPR013328">
    <property type="entry name" value="6PGD_dom2"/>
</dbReference>
<dbReference type="InterPro" id="IPR008927">
    <property type="entry name" value="6-PGluconate_DH-like_C_sf"/>
</dbReference>
<dbReference type="InterPro" id="IPR036291">
    <property type="entry name" value="NAD(P)-bd_dom_sf"/>
</dbReference>
<dbReference type="InterPro" id="IPR013131">
    <property type="entry name" value="Mannitol_DH_N"/>
</dbReference>
<sequence length="491" mass="52499">MTAAPPSRTNDAVALSATLAQIAGESPARPPVRLLHLGLGAFHRSHQLWHTAISDPENEWGYASFTGRSPAAADALAAQSGLYTVLVRSSEEDDAVVIRHLVAPSDGADLARLRALAADPAVAIITLTVTEAGYRLDPSGRVDLNDPATAADIAALRQWRTGQGHPPLTTALGRVVLALEARMAAGVGAMTVLPCDNMPANGRVVERAVAEISGAVSEELRQWIEDTVAFASSVVDRITPATTQDDIAGLRDRSGIVDRGAVVTEPFSEWIISGDFPAGRPLWERSGVRFVDDIAPFERRKLWMLNGAHTLLAVCGRRRGHTTVAEAIADPEIAADLHRWWDTVADVLPAPGLQLPAYRASLEDRFANSRIVHLLDQIAAETTSKLRFRVVPVLRAERGRGLMPQACVSVLAAWIADLRAGRRDPDAARTAIDAVLEGSTDTAEVTAGLLELLDPRLRADTELITAVAATSDHPSSPLPSSESEGRTRADR</sequence>
<dbReference type="Pfam" id="PF08125">
    <property type="entry name" value="Mannitol_dh_C"/>
    <property type="match status" value="1"/>
</dbReference>
<evidence type="ECO:0000313" key="11">
    <source>
        <dbReference type="Proteomes" id="UP001324533"/>
    </source>
</evidence>
<dbReference type="SUPFAM" id="SSF48179">
    <property type="entry name" value="6-phosphogluconate dehydrogenase C-terminal domain-like"/>
    <property type="match status" value="1"/>
</dbReference>
<evidence type="ECO:0000256" key="5">
    <source>
        <dbReference type="ARBA" id="ARBA00023027"/>
    </source>
</evidence>
<evidence type="ECO:0000313" key="10">
    <source>
        <dbReference type="EMBL" id="WQB71111.1"/>
    </source>
</evidence>
<evidence type="ECO:0000256" key="2">
    <source>
        <dbReference type="ARBA" id="ARBA00012939"/>
    </source>
</evidence>
<dbReference type="InterPro" id="IPR050988">
    <property type="entry name" value="Mannitol_DH/Oxidoreductase"/>
</dbReference>
<dbReference type="EMBL" id="CP139779">
    <property type="protein sequence ID" value="WQB71111.1"/>
    <property type="molecule type" value="Genomic_DNA"/>
</dbReference>
<evidence type="ECO:0000256" key="7">
    <source>
        <dbReference type="SAM" id="MobiDB-lite"/>
    </source>
</evidence>
<evidence type="ECO:0000259" key="8">
    <source>
        <dbReference type="Pfam" id="PF01232"/>
    </source>
</evidence>
<keyword evidence="11" id="KW-1185">Reference proteome</keyword>
<evidence type="ECO:0000256" key="6">
    <source>
        <dbReference type="ARBA" id="ARBA00048615"/>
    </source>
</evidence>
<dbReference type="Pfam" id="PF01232">
    <property type="entry name" value="Mannitol_dh"/>
    <property type="match status" value="1"/>
</dbReference>
<dbReference type="InterPro" id="IPR023027">
    <property type="entry name" value="Mannitol_DH_CS"/>
</dbReference>
<evidence type="ECO:0000256" key="4">
    <source>
        <dbReference type="ARBA" id="ARBA00023002"/>
    </source>
</evidence>
<feature type="region of interest" description="Disordered" evidence="7">
    <location>
        <begin position="468"/>
        <end position="491"/>
    </location>
</feature>
<accession>A0ABZ0VBU2</accession>